<dbReference type="Gene3D" id="3.40.50.170">
    <property type="entry name" value="Formyl transferase, N-terminal domain"/>
    <property type="match status" value="1"/>
</dbReference>
<dbReference type="GO" id="GO:0005829">
    <property type="term" value="C:cytosol"/>
    <property type="evidence" value="ECO:0007669"/>
    <property type="project" value="TreeGrafter"/>
</dbReference>
<dbReference type="RefSeq" id="WP_034942316.1">
    <property type="nucleotide sequence ID" value="NZ_CP024965.1"/>
</dbReference>
<evidence type="ECO:0000256" key="5">
    <source>
        <dbReference type="ARBA" id="ARBA00022679"/>
    </source>
</evidence>
<dbReference type="CDD" id="cd08704">
    <property type="entry name" value="Met_tRNA_FMT_C"/>
    <property type="match status" value="1"/>
</dbReference>
<protein>
    <recommendedName>
        <fullName evidence="4 8">Methionyl-tRNA formyltransferase</fullName>
        <ecNumber evidence="3 8">2.1.2.9</ecNumber>
    </recommendedName>
</protein>
<sequence>MDKLKIVFCGTPEIGATILKKLTKMPNINVCLVITQPDKAVGRKKIITTTPVKKVALENNLKVIQPLKIGTEFEFIKNLNPDFIVTCAYGQFIPSKILEIPKIDSINLHGSLLPKYRGGAPIQYAIANGDAQTGISIMKMVKEMDAGDYYIQEAIPITLEDNAGTIFLKLADLGARMLEENIWKIANRELIPIPQNPKEVTFSKNITSEQEKIDWSKSNFQVFNQIRSLQPWPIPHTFLENERYKIGKCSITNLFLPEKIKTQKFKIGEIVFFDKEGIIVKTGEGYLKILEIQRPGKPMIDAGLAANGQFKDLQIGATFK</sequence>
<dbReference type="HAMAP" id="MF_00182">
    <property type="entry name" value="Formyl_trans"/>
    <property type="match status" value="1"/>
</dbReference>
<dbReference type="NCBIfam" id="TIGR00460">
    <property type="entry name" value="fmt"/>
    <property type="match status" value="1"/>
</dbReference>
<dbReference type="SUPFAM" id="SSF50486">
    <property type="entry name" value="FMT C-terminal domain-like"/>
    <property type="match status" value="1"/>
</dbReference>
<proteinExistence type="inferred from homology"/>
<comment type="catalytic activity">
    <reaction evidence="7 8">
        <text>L-methionyl-tRNA(fMet) + (6R)-10-formyltetrahydrofolate = N-formyl-L-methionyl-tRNA(fMet) + (6S)-5,6,7,8-tetrahydrofolate + H(+)</text>
        <dbReference type="Rhea" id="RHEA:24380"/>
        <dbReference type="Rhea" id="RHEA-COMP:9952"/>
        <dbReference type="Rhea" id="RHEA-COMP:9953"/>
        <dbReference type="ChEBI" id="CHEBI:15378"/>
        <dbReference type="ChEBI" id="CHEBI:57453"/>
        <dbReference type="ChEBI" id="CHEBI:78530"/>
        <dbReference type="ChEBI" id="CHEBI:78844"/>
        <dbReference type="ChEBI" id="CHEBI:195366"/>
        <dbReference type="EC" id="2.1.2.9"/>
    </reaction>
</comment>
<dbReference type="AlphaFoldDB" id="A0A2K8P1C0"/>
<dbReference type="InterPro" id="IPR044135">
    <property type="entry name" value="Met-tRNA-FMT_C"/>
</dbReference>
<dbReference type="SUPFAM" id="SSF53328">
    <property type="entry name" value="Formyltransferase"/>
    <property type="match status" value="1"/>
</dbReference>
<dbReference type="InterPro" id="IPR041711">
    <property type="entry name" value="Met-tRNA-FMT_N"/>
</dbReference>
<evidence type="ECO:0000256" key="1">
    <source>
        <dbReference type="ARBA" id="ARBA00002606"/>
    </source>
</evidence>
<keyword evidence="6 8" id="KW-0648">Protein biosynthesis</keyword>
<evidence type="ECO:0000256" key="6">
    <source>
        <dbReference type="ARBA" id="ARBA00022917"/>
    </source>
</evidence>
<feature type="binding site" evidence="8">
    <location>
        <begin position="111"/>
        <end position="114"/>
    </location>
    <ligand>
        <name>(6S)-5,6,7,8-tetrahydrofolate</name>
        <dbReference type="ChEBI" id="CHEBI:57453"/>
    </ligand>
</feature>
<evidence type="ECO:0000313" key="11">
    <source>
        <dbReference type="EMBL" id="ATZ18801.1"/>
    </source>
</evidence>
<name>A0A2K8P1C0_9MOLU</name>
<dbReference type="EC" id="2.1.2.9" evidence="3 8"/>
<evidence type="ECO:0000256" key="3">
    <source>
        <dbReference type="ARBA" id="ARBA00012261"/>
    </source>
</evidence>
<comment type="function">
    <text evidence="1 8">Attaches a formyl group to the free amino group of methionyl-tRNA(fMet). The formyl group appears to play a dual role in the initiator identity of N-formylmethionyl-tRNA by promoting its recognition by IF2 and preventing the misappropriation of this tRNA by the elongation apparatus.</text>
</comment>
<dbReference type="KEGG" id="esx:ESOMN_v1c04190"/>
<accession>A0A2K8P1C0</accession>
<reference evidence="11 12" key="1">
    <citation type="submission" date="2017-11" db="EMBL/GenBank/DDBJ databases">
        <title>Genome sequence of Entomoplasma somnilux PYAN-1 (ATCC 49194).</title>
        <authorList>
            <person name="Lo W.-S."/>
            <person name="Gasparich G.E."/>
            <person name="Kuo C.-H."/>
        </authorList>
    </citation>
    <scope>NUCLEOTIDE SEQUENCE [LARGE SCALE GENOMIC DNA]</scope>
    <source>
        <strain evidence="11 12">PYAN-1</strain>
    </source>
</reference>
<evidence type="ECO:0000313" key="12">
    <source>
        <dbReference type="Proteomes" id="UP000232230"/>
    </source>
</evidence>
<dbReference type="GO" id="GO:0004479">
    <property type="term" value="F:methionyl-tRNA formyltransferase activity"/>
    <property type="evidence" value="ECO:0007669"/>
    <property type="project" value="UniProtKB-UniRule"/>
</dbReference>
<dbReference type="InterPro" id="IPR037022">
    <property type="entry name" value="Formyl_trans_C_sf"/>
</dbReference>
<dbReference type="Pfam" id="PF00551">
    <property type="entry name" value="Formyl_trans_N"/>
    <property type="match status" value="1"/>
</dbReference>
<dbReference type="CDD" id="cd08646">
    <property type="entry name" value="FMT_core_Met-tRNA-FMT_N"/>
    <property type="match status" value="1"/>
</dbReference>
<dbReference type="InterPro" id="IPR036477">
    <property type="entry name" value="Formyl_transf_N_sf"/>
</dbReference>
<evidence type="ECO:0000256" key="8">
    <source>
        <dbReference type="HAMAP-Rule" id="MF_00182"/>
    </source>
</evidence>
<dbReference type="InterPro" id="IPR002376">
    <property type="entry name" value="Formyl_transf_N"/>
</dbReference>
<evidence type="ECO:0000256" key="2">
    <source>
        <dbReference type="ARBA" id="ARBA00010699"/>
    </source>
</evidence>
<dbReference type="Pfam" id="PF02911">
    <property type="entry name" value="Formyl_trans_C"/>
    <property type="match status" value="1"/>
</dbReference>
<evidence type="ECO:0000256" key="7">
    <source>
        <dbReference type="ARBA" id="ARBA00048558"/>
    </source>
</evidence>
<organism evidence="11 12">
    <name type="scientific">Williamsoniiplasma somnilux</name>
    <dbReference type="NCBI Taxonomy" id="215578"/>
    <lineage>
        <taxon>Bacteria</taxon>
        <taxon>Bacillati</taxon>
        <taxon>Mycoplasmatota</taxon>
        <taxon>Mollicutes</taxon>
        <taxon>Entomoplasmatales</taxon>
        <taxon>Williamsoniiplasma</taxon>
    </lineage>
</organism>
<dbReference type="InterPro" id="IPR001555">
    <property type="entry name" value="GART_AS"/>
</dbReference>
<feature type="domain" description="Formyl transferase N-terminal" evidence="9">
    <location>
        <begin position="5"/>
        <end position="179"/>
    </location>
</feature>
<keyword evidence="12" id="KW-1185">Reference proteome</keyword>
<dbReference type="PANTHER" id="PTHR11138">
    <property type="entry name" value="METHIONYL-TRNA FORMYLTRANSFERASE"/>
    <property type="match status" value="1"/>
</dbReference>
<dbReference type="PANTHER" id="PTHR11138:SF5">
    <property type="entry name" value="METHIONYL-TRNA FORMYLTRANSFERASE, MITOCHONDRIAL"/>
    <property type="match status" value="1"/>
</dbReference>
<dbReference type="InterPro" id="IPR011034">
    <property type="entry name" value="Formyl_transferase-like_C_sf"/>
</dbReference>
<dbReference type="PROSITE" id="PS00373">
    <property type="entry name" value="GART"/>
    <property type="match status" value="1"/>
</dbReference>
<evidence type="ECO:0000259" key="10">
    <source>
        <dbReference type="Pfam" id="PF02911"/>
    </source>
</evidence>
<feature type="domain" description="Formyl transferase C-terminal" evidence="10">
    <location>
        <begin position="205"/>
        <end position="308"/>
    </location>
</feature>
<evidence type="ECO:0000259" key="9">
    <source>
        <dbReference type="Pfam" id="PF00551"/>
    </source>
</evidence>
<gene>
    <name evidence="8 11" type="primary">fmt</name>
    <name evidence="11" type="ORF">ESOMN_v1c04190</name>
</gene>
<dbReference type="EMBL" id="CP024965">
    <property type="protein sequence ID" value="ATZ18801.1"/>
    <property type="molecule type" value="Genomic_DNA"/>
</dbReference>
<keyword evidence="5 8" id="KW-0808">Transferase</keyword>
<dbReference type="Gene3D" id="3.10.25.10">
    <property type="entry name" value="Formyl transferase, C-terminal domain"/>
    <property type="match status" value="1"/>
</dbReference>
<evidence type="ECO:0000256" key="4">
    <source>
        <dbReference type="ARBA" id="ARBA00016014"/>
    </source>
</evidence>
<comment type="similarity">
    <text evidence="2 8">Belongs to the Fmt family.</text>
</comment>
<dbReference type="Proteomes" id="UP000232230">
    <property type="component" value="Chromosome"/>
</dbReference>
<dbReference type="InterPro" id="IPR005793">
    <property type="entry name" value="Formyl_trans_C"/>
</dbReference>
<dbReference type="InterPro" id="IPR005794">
    <property type="entry name" value="Fmt"/>
</dbReference>